<accession>A0A246GB40</accession>
<organism evidence="2 3">
    <name type="scientific">Flavobacterium columnare</name>
    <dbReference type="NCBI Taxonomy" id="996"/>
    <lineage>
        <taxon>Bacteria</taxon>
        <taxon>Pseudomonadati</taxon>
        <taxon>Bacteroidota</taxon>
        <taxon>Flavobacteriia</taxon>
        <taxon>Flavobacteriales</taxon>
        <taxon>Flavobacteriaceae</taxon>
        <taxon>Flavobacterium</taxon>
    </lineage>
</organism>
<sequence>MKHFGLILTLITFSFTTSAQNVVKEIHGKQIKVDASVGSIQEYETLIAPYRQQINKDLDKVLAYNPQLLDKTKGSKFQSNIGDLFAEIILEKSSQVFKERENKSADISVLNSGGIRTVIPLGNVTARNAFEVMPFENAAMILEVKGDVILDFINFFIKEKKPHPFAGMSFTITADNKAKDIKIGKNDLDLGKTYYVAANDYLASGGDRMEFFLRATRKISIDYKLRDMLIDYFDEVDIVKVPQITKVTQE</sequence>
<dbReference type="Proteomes" id="UP000198034">
    <property type="component" value="Unassembled WGS sequence"/>
</dbReference>
<comment type="caution">
    <text evidence="2">The sequence shown here is derived from an EMBL/GenBank/DDBJ whole genome shotgun (WGS) entry which is preliminary data.</text>
</comment>
<dbReference type="OrthoDB" id="4762412at2"/>
<dbReference type="InterPro" id="IPR006179">
    <property type="entry name" value="5_nucleotidase/apyrase"/>
</dbReference>
<dbReference type="PANTHER" id="PTHR11575:SF24">
    <property type="entry name" value="5'-NUCLEOTIDASE"/>
    <property type="match status" value="1"/>
</dbReference>
<gene>
    <name evidence="2" type="ORF">BWK62_07355</name>
</gene>
<name>A0A246GB40_9FLAO</name>
<dbReference type="EMBL" id="MTCY01000016">
    <property type="protein sequence ID" value="OWP77559.1"/>
    <property type="molecule type" value="Genomic_DNA"/>
</dbReference>
<dbReference type="GO" id="GO:0016787">
    <property type="term" value="F:hydrolase activity"/>
    <property type="evidence" value="ECO:0007669"/>
    <property type="project" value="InterPro"/>
</dbReference>
<reference evidence="2 3" key="1">
    <citation type="journal article" date="2017" name="Infect. Genet. Evol.">
        <title>Comparative genome analysis of fish pathogen Flavobacterium columnare reveals extensive sequence diversity within the species.</title>
        <authorList>
            <person name="Kayansamruaj P."/>
            <person name="Dong H.T."/>
            <person name="Hirono I."/>
            <person name="Kondo H."/>
            <person name="Senapin S."/>
            <person name="Rodkhum C."/>
        </authorList>
    </citation>
    <scope>NUCLEOTIDE SEQUENCE [LARGE SCALE GENOMIC DNA]</scope>
    <source>
        <strain evidence="2 3">1214</strain>
    </source>
</reference>
<feature type="domain" description="5'-Nucleotidase C-terminal" evidence="1">
    <location>
        <begin position="74"/>
        <end position="212"/>
    </location>
</feature>
<evidence type="ECO:0000313" key="2">
    <source>
        <dbReference type="EMBL" id="OWP77559.1"/>
    </source>
</evidence>
<dbReference type="AlphaFoldDB" id="A0A246GB40"/>
<dbReference type="Pfam" id="PF02872">
    <property type="entry name" value="5_nucleotid_C"/>
    <property type="match status" value="1"/>
</dbReference>
<evidence type="ECO:0000259" key="1">
    <source>
        <dbReference type="Pfam" id="PF02872"/>
    </source>
</evidence>
<dbReference type="Gene3D" id="3.90.780.10">
    <property type="entry name" value="5'-Nucleotidase, C-terminal domain"/>
    <property type="match status" value="1"/>
</dbReference>
<dbReference type="GO" id="GO:0009166">
    <property type="term" value="P:nucleotide catabolic process"/>
    <property type="evidence" value="ECO:0007669"/>
    <property type="project" value="InterPro"/>
</dbReference>
<evidence type="ECO:0000313" key="3">
    <source>
        <dbReference type="Proteomes" id="UP000198034"/>
    </source>
</evidence>
<dbReference type="InterPro" id="IPR036907">
    <property type="entry name" value="5'-Nucleotdase_C_sf"/>
</dbReference>
<protein>
    <recommendedName>
        <fullName evidence="1">5'-Nucleotidase C-terminal domain-containing protein</fullName>
    </recommendedName>
</protein>
<dbReference type="PRINTS" id="PR01607">
    <property type="entry name" value="APYRASEFAMLY"/>
</dbReference>
<dbReference type="SUPFAM" id="SSF55816">
    <property type="entry name" value="5'-nucleotidase (syn. UDP-sugar hydrolase), C-terminal domain"/>
    <property type="match status" value="1"/>
</dbReference>
<dbReference type="PANTHER" id="PTHR11575">
    <property type="entry name" value="5'-NUCLEOTIDASE-RELATED"/>
    <property type="match status" value="1"/>
</dbReference>
<proteinExistence type="predicted"/>
<dbReference type="InterPro" id="IPR008334">
    <property type="entry name" value="5'-Nucleotdase_C"/>
</dbReference>